<dbReference type="AlphaFoldDB" id="A0A455U5B4"/>
<proteinExistence type="predicted"/>
<organism evidence="1 2">
    <name type="scientific">Vreelandella sulfidaeris</name>
    <dbReference type="NCBI Taxonomy" id="115553"/>
    <lineage>
        <taxon>Bacteria</taxon>
        <taxon>Pseudomonadati</taxon>
        <taxon>Pseudomonadota</taxon>
        <taxon>Gammaproteobacteria</taxon>
        <taxon>Oceanospirillales</taxon>
        <taxon>Halomonadaceae</taxon>
        <taxon>Vreelandella</taxon>
    </lineage>
</organism>
<accession>A0A455U5B4</accession>
<gene>
    <name evidence="1" type="ORF">HSBAA_09870</name>
</gene>
<sequence length="263" mass="29714">MPPELMIKLKYLENRNNPAEVFEAMALYINAYKDFGQLLTNSVGLKLDFQFQLNDIEKSSILSKLSALPNSIDAMLEKAFYSSGNSLFQALKETNETKSEEQVESVAVSIESTLADNIKYKIADPYIDRQNLAYVLKGFSAANEKINPGESVIIMSSHQPEQKCNLNTSWRFTGNPKNMFRGSTECQAHRDKLSVKISVNEGNSVWSFRSHSLDRRFCARITHKEWLESYQNGLIQAIGPKDVIEADISYDIYTPPKGKGSHK</sequence>
<dbReference type="Proteomes" id="UP000320231">
    <property type="component" value="Chromosome"/>
</dbReference>
<reference evidence="1 2" key="1">
    <citation type="journal article" date="2019" name="Microbiol. Resour. Announc.">
        <title>Complete Genome Sequence of Halomonas sulfidaeris Strain Esulfide1 Isolated from a Metal Sulfide Rock at a Depth of 2,200 Meters, Obtained Using Nanopore Sequencing.</title>
        <authorList>
            <person name="Saito M."/>
            <person name="Nishigata A."/>
            <person name="Galipon J."/>
            <person name="Arakawa K."/>
        </authorList>
    </citation>
    <scope>NUCLEOTIDE SEQUENCE [LARGE SCALE GENOMIC DNA]</scope>
    <source>
        <strain evidence="1 2">ATCC BAA-803</strain>
    </source>
</reference>
<protein>
    <submittedName>
        <fullName evidence="1">Uncharacterized protein</fullName>
    </submittedName>
</protein>
<evidence type="ECO:0000313" key="2">
    <source>
        <dbReference type="Proteomes" id="UP000320231"/>
    </source>
</evidence>
<evidence type="ECO:0000313" key="1">
    <source>
        <dbReference type="EMBL" id="BBI59681.1"/>
    </source>
</evidence>
<dbReference type="EMBL" id="AP019514">
    <property type="protein sequence ID" value="BBI59681.1"/>
    <property type="molecule type" value="Genomic_DNA"/>
</dbReference>
<name>A0A455U5B4_9GAMM</name>
<dbReference type="KEGG" id="hsr:HSBAA_09870"/>